<reference evidence="4" key="1">
    <citation type="journal article" date="2019" name="Sci. Rep.">
        <title>Draft genome of Tanacetum cinerariifolium, the natural source of mosquito coil.</title>
        <authorList>
            <person name="Yamashiro T."/>
            <person name="Shiraishi A."/>
            <person name="Satake H."/>
            <person name="Nakayama K."/>
        </authorList>
    </citation>
    <scope>NUCLEOTIDE SEQUENCE</scope>
</reference>
<dbReference type="InterPro" id="IPR032567">
    <property type="entry name" value="RTL1-rel"/>
</dbReference>
<dbReference type="InterPro" id="IPR043128">
    <property type="entry name" value="Rev_trsase/Diguanyl_cyclase"/>
</dbReference>
<accession>A0A699HXV6</accession>
<proteinExistence type="predicted"/>
<dbReference type="CDD" id="cd00303">
    <property type="entry name" value="retropepsin_like"/>
    <property type="match status" value="1"/>
</dbReference>
<dbReference type="InterPro" id="IPR036397">
    <property type="entry name" value="RNaseH_sf"/>
</dbReference>
<dbReference type="Pfam" id="PF08284">
    <property type="entry name" value="RVP_2"/>
    <property type="match status" value="1"/>
</dbReference>
<sequence length="839" mass="94680">MFGNRFSKWNIHWTRSCSDVVAFACVSLSLLLEDNLCAYDCYVNIMWFHCSFLYRAGRHLGAYDLRVAIPGSVVHAGDKTSGDARSWYMISGMLNNAAKYDDPKCWSACCRFTRRGNGRLAGRGGGRTKGRLGDQGNGRIDGQGDQGREVAVGMSWDNFMVVQITGTLIEEALRNRTIKRTPRRGEIGENLARIGMEGTIIRGLELKILLLQPQTQLGENTQDSRVVPRNVKPINARNLTARAGYECGSTNHIKEACSRAQRPGINRQNQVIAVNGGQGHGNNGNQERGRAFMLGAEEARQDLDIMTGTFTLNNHYATTLFNSGSDYSFVSTTFIPLLGIEPKDLGFSYEIEIASGQLVKIDKVIKGCKLEIEGRLFGINLILYGNGSFDMIIGMDWFSNHKAEIICHEKVVRISLLDGKQEKTMVVRDYLKVFSGDLSRLPPYQEIKFCIELVPGAISVTKSPYRLAPSEMKELLRQLKELQDKGFILPSSSPWEASVLFLRVHEDDIPKIVLRTRYGQFEFTVVPFGLTNAPAEEHEVHLGLVFELLTKEKLYAKFSKCGFWLREVHFLRHVINGNGEEQENAFQTLKGKLCDAHVLALPDGPNDFVVYCDAPGLRLGFVLMQRGKVPLKGDVINLIIDEAHKSKYSVYPGANKMYYDLRDRPSGLLQKPEIPVWKWERITMDFVTKLARTSSGHDIIWVIMDRLTKSAHFLPMHEDYKMDSLARLYLNRIVARHGVSISIISDRDSRFTSRSVVPNYVGKDWRGSIDRARKGVIRFGKKGKLAPRFVRPFKIVKKVGLVAYRLRLPEELNDVHDTFYVSNLKKCLADLTLQVPLNK</sequence>
<dbReference type="Gene3D" id="2.40.70.10">
    <property type="entry name" value="Acid Proteases"/>
    <property type="match status" value="1"/>
</dbReference>
<dbReference type="PANTHER" id="PTHR15503:SF45">
    <property type="entry name" value="RNA-DIRECTED DNA POLYMERASE HOMOLOG"/>
    <property type="match status" value="1"/>
</dbReference>
<feature type="non-terminal residue" evidence="4">
    <location>
        <position position="839"/>
    </location>
</feature>
<dbReference type="InterPro" id="IPR012337">
    <property type="entry name" value="RNaseH-like_sf"/>
</dbReference>
<dbReference type="InterPro" id="IPR021109">
    <property type="entry name" value="Peptidase_aspartic_dom_sf"/>
</dbReference>
<dbReference type="AlphaFoldDB" id="A0A699HXV6"/>
<evidence type="ECO:0000259" key="3">
    <source>
        <dbReference type="Pfam" id="PF24626"/>
    </source>
</evidence>
<evidence type="ECO:0000259" key="2">
    <source>
        <dbReference type="Pfam" id="PF17919"/>
    </source>
</evidence>
<dbReference type="PANTHER" id="PTHR15503">
    <property type="entry name" value="LDOC1 RELATED"/>
    <property type="match status" value="1"/>
</dbReference>
<name>A0A699HXV6_TANCI</name>
<protein>
    <submittedName>
        <fullName evidence="4">Uncharacterized protein</fullName>
    </submittedName>
</protein>
<feature type="region of interest" description="Disordered" evidence="1">
    <location>
        <begin position="121"/>
        <end position="146"/>
    </location>
</feature>
<dbReference type="SUPFAM" id="SSF50630">
    <property type="entry name" value="Acid proteases"/>
    <property type="match status" value="1"/>
</dbReference>
<evidence type="ECO:0000313" key="4">
    <source>
        <dbReference type="EMBL" id="GEY89148.1"/>
    </source>
</evidence>
<dbReference type="Pfam" id="PF24626">
    <property type="entry name" value="SH3_Tf2-1"/>
    <property type="match status" value="1"/>
</dbReference>
<dbReference type="Pfam" id="PF17919">
    <property type="entry name" value="RT_RNaseH_2"/>
    <property type="match status" value="1"/>
</dbReference>
<dbReference type="SUPFAM" id="SSF56672">
    <property type="entry name" value="DNA/RNA polymerases"/>
    <property type="match status" value="1"/>
</dbReference>
<dbReference type="EMBL" id="BKCJ010219762">
    <property type="protein sequence ID" value="GEY89148.1"/>
    <property type="molecule type" value="Genomic_DNA"/>
</dbReference>
<dbReference type="SUPFAM" id="SSF53098">
    <property type="entry name" value="Ribonuclease H-like"/>
    <property type="match status" value="1"/>
</dbReference>
<dbReference type="Gene3D" id="3.30.70.270">
    <property type="match status" value="1"/>
</dbReference>
<feature type="domain" description="Tf2-1-like SH3-like" evidence="3">
    <location>
        <begin position="777"/>
        <end position="827"/>
    </location>
</feature>
<feature type="compositionally biased region" description="Gly residues" evidence="1">
    <location>
        <begin position="121"/>
        <end position="145"/>
    </location>
</feature>
<dbReference type="Gene3D" id="3.10.10.10">
    <property type="entry name" value="HIV Type 1 Reverse Transcriptase, subunit A, domain 1"/>
    <property type="match status" value="1"/>
</dbReference>
<dbReference type="Gene3D" id="3.30.420.10">
    <property type="entry name" value="Ribonuclease H-like superfamily/Ribonuclease H"/>
    <property type="match status" value="1"/>
</dbReference>
<gene>
    <name evidence="4" type="ORF">Tci_461122</name>
</gene>
<dbReference type="GO" id="GO:0003676">
    <property type="term" value="F:nucleic acid binding"/>
    <property type="evidence" value="ECO:0007669"/>
    <property type="project" value="InterPro"/>
</dbReference>
<feature type="domain" description="Reverse transcriptase/retrotransposon-derived protein RNase H-like" evidence="2">
    <location>
        <begin position="580"/>
        <end position="628"/>
    </location>
</feature>
<dbReference type="InterPro" id="IPR043502">
    <property type="entry name" value="DNA/RNA_pol_sf"/>
</dbReference>
<dbReference type="InterPro" id="IPR041577">
    <property type="entry name" value="RT_RNaseH_2"/>
</dbReference>
<comment type="caution">
    <text evidence="4">The sequence shown here is derived from an EMBL/GenBank/DDBJ whole genome shotgun (WGS) entry which is preliminary data.</text>
</comment>
<evidence type="ECO:0000256" key="1">
    <source>
        <dbReference type="SAM" id="MobiDB-lite"/>
    </source>
</evidence>
<dbReference type="InterPro" id="IPR056924">
    <property type="entry name" value="SH3_Tf2-1"/>
</dbReference>
<organism evidence="4">
    <name type="scientific">Tanacetum cinerariifolium</name>
    <name type="common">Dalmatian daisy</name>
    <name type="synonym">Chrysanthemum cinerariifolium</name>
    <dbReference type="NCBI Taxonomy" id="118510"/>
    <lineage>
        <taxon>Eukaryota</taxon>
        <taxon>Viridiplantae</taxon>
        <taxon>Streptophyta</taxon>
        <taxon>Embryophyta</taxon>
        <taxon>Tracheophyta</taxon>
        <taxon>Spermatophyta</taxon>
        <taxon>Magnoliopsida</taxon>
        <taxon>eudicotyledons</taxon>
        <taxon>Gunneridae</taxon>
        <taxon>Pentapetalae</taxon>
        <taxon>asterids</taxon>
        <taxon>campanulids</taxon>
        <taxon>Asterales</taxon>
        <taxon>Asteraceae</taxon>
        <taxon>Asteroideae</taxon>
        <taxon>Anthemideae</taxon>
        <taxon>Anthemidinae</taxon>
        <taxon>Tanacetum</taxon>
    </lineage>
</organism>